<dbReference type="PANTHER" id="PTHR44688">
    <property type="entry name" value="DNA-BINDING TRANSCRIPTIONAL ACTIVATOR DEVR_DOSR"/>
    <property type="match status" value="1"/>
</dbReference>
<evidence type="ECO:0000256" key="3">
    <source>
        <dbReference type="ARBA" id="ARBA00023163"/>
    </source>
</evidence>
<dbReference type="InterPro" id="IPR000792">
    <property type="entry name" value="Tscrpt_reg_LuxR_C"/>
</dbReference>
<comment type="caution">
    <text evidence="6">The sequence shown here is derived from an EMBL/GenBank/DDBJ whole genome shotgun (WGS) entry which is preliminary data.</text>
</comment>
<keyword evidence="1" id="KW-0805">Transcription regulation</keyword>
<dbReference type="InterPro" id="IPR016032">
    <property type="entry name" value="Sig_transdc_resp-reg_C-effctor"/>
</dbReference>
<dbReference type="SUPFAM" id="SSF46894">
    <property type="entry name" value="C-terminal effector domain of the bipartite response regulators"/>
    <property type="match status" value="1"/>
</dbReference>
<dbReference type="SMART" id="SM00421">
    <property type="entry name" value="HTH_LUXR"/>
    <property type="match status" value="1"/>
</dbReference>
<evidence type="ECO:0000259" key="5">
    <source>
        <dbReference type="PROSITE" id="PS50043"/>
    </source>
</evidence>
<gene>
    <name evidence="6" type="ORF">E1295_39710</name>
</gene>
<dbReference type="GO" id="GO:0003677">
    <property type="term" value="F:DNA binding"/>
    <property type="evidence" value="ECO:0007669"/>
    <property type="project" value="UniProtKB-KW"/>
</dbReference>
<keyword evidence="2" id="KW-0238">DNA-binding</keyword>
<dbReference type="AlphaFoldDB" id="A0A4R5EDH9"/>
<dbReference type="PRINTS" id="PR00038">
    <property type="entry name" value="HTHLUXR"/>
</dbReference>
<evidence type="ECO:0000256" key="1">
    <source>
        <dbReference type="ARBA" id="ARBA00023015"/>
    </source>
</evidence>
<reference evidence="6 7" key="1">
    <citation type="submission" date="2019-03" db="EMBL/GenBank/DDBJ databases">
        <title>Draft genome sequences of novel Actinobacteria.</title>
        <authorList>
            <person name="Sahin N."/>
            <person name="Ay H."/>
            <person name="Saygin H."/>
        </authorList>
    </citation>
    <scope>NUCLEOTIDE SEQUENCE [LARGE SCALE GENOMIC DNA]</scope>
    <source>
        <strain evidence="6 7">6K102</strain>
    </source>
</reference>
<keyword evidence="7" id="KW-1185">Reference proteome</keyword>
<dbReference type="CDD" id="cd06170">
    <property type="entry name" value="LuxR_C_like"/>
    <property type="match status" value="1"/>
</dbReference>
<dbReference type="Proteomes" id="UP000295136">
    <property type="component" value="Unassembled WGS sequence"/>
</dbReference>
<dbReference type="Pfam" id="PF00196">
    <property type="entry name" value="GerE"/>
    <property type="match status" value="1"/>
</dbReference>
<evidence type="ECO:0000313" key="7">
    <source>
        <dbReference type="Proteomes" id="UP000295136"/>
    </source>
</evidence>
<dbReference type="PANTHER" id="PTHR44688:SF16">
    <property type="entry name" value="DNA-BINDING TRANSCRIPTIONAL ACTIVATOR DEVR_DOSR"/>
    <property type="match status" value="1"/>
</dbReference>
<evidence type="ECO:0000256" key="2">
    <source>
        <dbReference type="ARBA" id="ARBA00023125"/>
    </source>
</evidence>
<sequence>MLAGGSPEALTGCRPGRTLVRTGDALLAPAVTRRLVERFGRRDDAGPPAPHRDLPELTVRELEVLWLPATGLSNVELAERLTLSPATVKTHVTRILAKPGLRAPGSGPRAQGPGLRAPGSGPRAQGPGLRAPGSGLRAQGPGLRAQGTSARRRARPRDRAGLPRRDVTAQGVRTPVPAPRQEHRDHRIGPMRCHHPDGRRARRNGGLVVRVRERHPGVHRPRSAGGVTLAVPYRMECFQGPIRPNGRVSRGGASGR</sequence>
<organism evidence="6 7">
    <name type="scientific">Nonomuraea mesophila</name>
    <dbReference type="NCBI Taxonomy" id="2530382"/>
    <lineage>
        <taxon>Bacteria</taxon>
        <taxon>Bacillati</taxon>
        <taxon>Actinomycetota</taxon>
        <taxon>Actinomycetes</taxon>
        <taxon>Streptosporangiales</taxon>
        <taxon>Streptosporangiaceae</taxon>
        <taxon>Nonomuraea</taxon>
    </lineage>
</organism>
<accession>A0A4R5EDH9</accession>
<feature type="compositionally biased region" description="Basic and acidic residues" evidence="4">
    <location>
        <begin position="157"/>
        <end position="167"/>
    </location>
</feature>
<evidence type="ECO:0000256" key="4">
    <source>
        <dbReference type="SAM" id="MobiDB-lite"/>
    </source>
</evidence>
<dbReference type="EMBL" id="SMLD01000174">
    <property type="protein sequence ID" value="TDE32349.1"/>
    <property type="molecule type" value="Genomic_DNA"/>
</dbReference>
<protein>
    <submittedName>
        <fullName evidence="6">Response regulator transcription factor</fullName>
    </submittedName>
</protein>
<evidence type="ECO:0000313" key="6">
    <source>
        <dbReference type="EMBL" id="TDE32349.1"/>
    </source>
</evidence>
<feature type="compositionally biased region" description="Basic and acidic residues" evidence="4">
    <location>
        <begin position="180"/>
        <end position="199"/>
    </location>
</feature>
<name>A0A4R5EDH9_9ACTN</name>
<dbReference type="Gene3D" id="1.10.10.10">
    <property type="entry name" value="Winged helix-like DNA-binding domain superfamily/Winged helix DNA-binding domain"/>
    <property type="match status" value="1"/>
</dbReference>
<feature type="domain" description="HTH luxR-type" evidence="5">
    <location>
        <begin position="50"/>
        <end position="112"/>
    </location>
</feature>
<feature type="region of interest" description="Disordered" evidence="4">
    <location>
        <begin position="97"/>
        <end position="201"/>
    </location>
</feature>
<keyword evidence="3" id="KW-0804">Transcription</keyword>
<dbReference type="InterPro" id="IPR036388">
    <property type="entry name" value="WH-like_DNA-bd_sf"/>
</dbReference>
<dbReference type="GO" id="GO:0006355">
    <property type="term" value="P:regulation of DNA-templated transcription"/>
    <property type="evidence" value="ECO:0007669"/>
    <property type="project" value="InterPro"/>
</dbReference>
<dbReference type="PROSITE" id="PS50043">
    <property type="entry name" value="HTH_LUXR_2"/>
    <property type="match status" value="1"/>
</dbReference>
<proteinExistence type="predicted"/>